<organism evidence="6 7">
    <name type="scientific">Aquimarina muelleri</name>
    <dbReference type="NCBI Taxonomy" id="279356"/>
    <lineage>
        <taxon>Bacteria</taxon>
        <taxon>Pseudomonadati</taxon>
        <taxon>Bacteroidota</taxon>
        <taxon>Flavobacteriia</taxon>
        <taxon>Flavobacteriales</taxon>
        <taxon>Flavobacteriaceae</taxon>
        <taxon>Aquimarina</taxon>
    </lineage>
</organism>
<sequence length="424" mass="49113">MYKKFNIYHIKKLHKLFIVIIMIGMHTITIYANTHIVCKTCAHTTIKETIKAASAYDTIIVKKATYNEYNIIVDKPLTIIGKNYPVIDGKRQGEIITIISDHVTIDGLFIINVGTSYTEDYAAIRVKKSKDFMIQNVVLEKLFFGIYLEKARDGVLYHNKIIGDAVEEYNSGNGIQLWYCKNIIIEHNFVQRVRDGIYLEFSDDCKIKNNVSSHNIRYGLHFMFSNNDSYENNTFEKNGAGVAVMFSKKIKMYRNIFKENWGSASYGMLLKEINDAEITENTFEENTIGINIEGSNRIQYSKNNFINNGWAIKVRGACYTNTFKLNNFLNNSFDISYNSKLNDNLFHNNYWSKYTGYDLDKDGIGDVPYRPVKLFSYIVNRTPETIILLRSLFIDIIDFSEKVSPVFTPDKLLDHHPLIHKIKW</sequence>
<gene>
    <name evidence="6" type="ORF">GCM10007384_18900</name>
</gene>
<dbReference type="InterPro" id="IPR006626">
    <property type="entry name" value="PbH1"/>
</dbReference>
<dbReference type="InterPro" id="IPR006633">
    <property type="entry name" value="Carb-bd_sugar_hydrolysis-dom"/>
</dbReference>
<dbReference type="Pfam" id="PF05048">
    <property type="entry name" value="NosD"/>
    <property type="match status" value="1"/>
</dbReference>
<keyword evidence="4" id="KW-0812">Transmembrane</keyword>
<keyword evidence="4" id="KW-0472">Membrane</keyword>
<dbReference type="InterPro" id="IPR012334">
    <property type="entry name" value="Pectin_lyas_fold"/>
</dbReference>
<evidence type="ECO:0000256" key="2">
    <source>
        <dbReference type="ARBA" id="ARBA00022737"/>
    </source>
</evidence>
<feature type="domain" description="Carbohydrate-binding/sugar hydrolysis" evidence="5">
    <location>
        <begin position="49"/>
        <end position="200"/>
    </location>
</feature>
<dbReference type="Gene3D" id="2.160.20.10">
    <property type="entry name" value="Single-stranded right-handed beta-helix, Pectin lyase-like"/>
    <property type="match status" value="1"/>
</dbReference>
<evidence type="ECO:0000256" key="4">
    <source>
        <dbReference type="SAM" id="Phobius"/>
    </source>
</evidence>
<keyword evidence="2" id="KW-0677">Repeat</keyword>
<dbReference type="SMART" id="SM00722">
    <property type="entry name" value="CASH"/>
    <property type="match status" value="2"/>
</dbReference>
<reference evidence="6 7" key="1">
    <citation type="journal article" date="2014" name="Int. J. Syst. Evol. Microbiol.">
        <title>Complete genome sequence of Corynebacterium casei LMG S-19264T (=DSM 44701T), isolated from a smear-ripened cheese.</title>
        <authorList>
            <consortium name="US DOE Joint Genome Institute (JGI-PGF)"/>
            <person name="Walter F."/>
            <person name="Albersmeier A."/>
            <person name="Kalinowski J."/>
            <person name="Ruckert C."/>
        </authorList>
    </citation>
    <scope>NUCLEOTIDE SEQUENCE [LARGE SCALE GENOMIC DNA]</scope>
    <source>
        <strain evidence="6 7">KCTC 12285</strain>
    </source>
</reference>
<evidence type="ECO:0000313" key="6">
    <source>
        <dbReference type="EMBL" id="GGX17727.1"/>
    </source>
</evidence>
<keyword evidence="7" id="KW-1185">Reference proteome</keyword>
<feature type="domain" description="Carbohydrate-binding/sugar hydrolysis" evidence="5">
    <location>
        <begin position="229"/>
        <end position="367"/>
    </location>
</feature>
<evidence type="ECO:0000256" key="3">
    <source>
        <dbReference type="ARBA" id="ARBA00022786"/>
    </source>
</evidence>
<dbReference type="InterPro" id="IPR022441">
    <property type="entry name" value="Para_beta_helix_rpt-2"/>
</dbReference>
<evidence type="ECO:0000256" key="1">
    <source>
        <dbReference type="ARBA" id="ARBA00004906"/>
    </source>
</evidence>
<dbReference type="Proteomes" id="UP000601108">
    <property type="component" value="Unassembled WGS sequence"/>
</dbReference>
<dbReference type="PANTHER" id="PTHR22990:SF15">
    <property type="entry name" value="F-BOX ONLY PROTEIN 10"/>
    <property type="match status" value="1"/>
</dbReference>
<proteinExistence type="predicted"/>
<keyword evidence="3" id="KW-0833">Ubl conjugation pathway</keyword>
<accession>A0A918N2E1</accession>
<dbReference type="InterPro" id="IPR011050">
    <property type="entry name" value="Pectin_lyase_fold/virulence"/>
</dbReference>
<comment type="caution">
    <text evidence="6">The sequence shown here is derived from an EMBL/GenBank/DDBJ whole genome shotgun (WGS) entry which is preliminary data.</text>
</comment>
<feature type="transmembrane region" description="Helical" evidence="4">
    <location>
        <begin position="12"/>
        <end position="32"/>
    </location>
</feature>
<dbReference type="SMART" id="SM00710">
    <property type="entry name" value="PbH1"/>
    <property type="match status" value="10"/>
</dbReference>
<evidence type="ECO:0000259" key="5">
    <source>
        <dbReference type="SMART" id="SM00722"/>
    </source>
</evidence>
<dbReference type="AlphaFoldDB" id="A0A918N2E1"/>
<dbReference type="NCBIfam" id="TIGR04247">
    <property type="entry name" value="NosD_copper_fam"/>
    <property type="match status" value="1"/>
</dbReference>
<keyword evidence="4" id="KW-1133">Transmembrane helix</keyword>
<dbReference type="EMBL" id="BMWS01000011">
    <property type="protein sequence ID" value="GGX17727.1"/>
    <property type="molecule type" value="Genomic_DNA"/>
</dbReference>
<dbReference type="NCBIfam" id="TIGR03804">
    <property type="entry name" value="para_beta_helix"/>
    <property type="match status" value="1"/>
</dbReference>
<dbReference type="InterPro" id="IPR051550">
    <property type="entry name" value="SCF-Subunits/Alg-Epimerases"/>
</dbReference>
<dbReference type="PANTHER" id="PTHR22990">
    <property type="entry name" value="F-BOX ONLY PROTEIN"/>
    <property type="match status" value="1"/>
</dbReference>
<dbReference type="InterPro" id="IPR007742">
    <property type="entry name" value="NosD_dom"/>
</dbReference>
<dbReference type="InterPro" id="IPR026464">
    <property type="entry name" value="NosD_copper_fam"/>
</dbReference>
<dbReference type="SUPFAM" id="SSF51126">
    <property type="entry name" value="Pectin lyase-like"/>
    <property type="match status" value="1"/>
</dbReference>
<evidence type="ECO:0000313" key="7">
    <source>
        <dbReference type="Proteomes" id="UP000601108"/>
    </source>
</evidence>
<name>A0A918N2E1_9FLAO</name>
<comment type="pathway">
    <text evidence="1">Protein modification; protein ubiquitination.</text>
</comment>
<protein>
    <submittedName>
        <fullName evidence="6">Copper-binding periplasmic protein</fullName>
    </submittedName>
</protein>